<dbReference type="GO" id="GO:0030148">
    <property type="term" value="P:sphingolipid biosynthetic process"/>
    <property type="evidence" value="ECO:0007669"/>
    <property type="project" value="TreeGrafter"/>
</dbReference>
<proteinExistence type="inferred from homology"/>
<dbReference type="PANTHER" id="PTHR11157">
    <property type="entry name" value="FATTY ACID ACYL TRANSFERASE-RELATED"/>
    <property type="match status" value="1"/>
</dbReference>
<comment type="catalytic activity">
    <reaction evidence="11">
        <text>a very-long-chain acyl-CoA + malonyl-CoA + H(+) = a very-long-chain 3-oxoacyl-CoA + CO2 + CoA</text>
        <dbReference type="Rhea" id="RHEA:32727"/>
        <dbReference type="ChEBI" id="CHEBI:15378"/>
        <dbReference type="ChEBI" id="CHEBI:16526"/>
        <dbReference type="ChEBI" id="CHEBI:57287"/>
        <dbReference type="ChEBI" id="CHEBI:57384"/>
        <dbReference type="ChEBI" id="CHEBI:90725"/>
        <dbReference type="ChEBI" id="CHEBI:90736"/>
        <dbReference type="EC" id="2.3.1.199"/>
    </reaction>
</comment>
<comment type="pathway">
    <text evidence="2">Lipid metabolism; fatty acid biosynthesis.</text>
</comment>
<dbReference type="Proteomes" id="UP000035642">
    <property type="component" value="Unassembled WGS sequence"/>
</dbReference>
<keyword evidence="4 11" id="KW-0808">Transferase</keyword>
<dbReference type="PROSITE" id="PS01188">
    <property type="entry name" value="ELO"/>
    <property type="match status" value="1"/>
</dbReference>
<accession>A0A0K0CVW7</accession>
<dbReference type="EC" id="2.3.1.199" evidence="11"/>
<dbReference type="GO" id="GO:0034626">
    <property type="term" value="P:fatty acid elongation, polyunsaturated fatty acid"/>
    <property type="evidence" value="ECO:0007669"/>
    <property type="project" value="TreeGrafter"/>
</dbReference>
<keyword evidence="12" id="KW-1185">Reference proteome</keyword>
<dbReference type="InterPro" id="IPR030457">
    <property type="entry name" value="ELO_CS"/>
</dbReference>
<evidence type="ECO:0000313" key="13">
    <source>
        <dbReference type="WBParaSite" id="ACAC_0000152101-mRNA-1"/>
    </source>
</evidence>
<evidence type="ECO:0000256" key="8">
    <source>
        <dbReference type="ARBA" id="ARBA00023098"/>
    </source>
</evidence>
<feature type="transmembrane region" description="Helical" evidence="11">
    <location>
        <begin position="76"/>
        <end position="95"/>
    </location>
</feature>
<keyword evidence="9 11" id="KW-0472">Membrane</keyword>
<keyword evidence="8 11" id="KW-0443">Lipid metabolism</keyword>
<keyword evidence="3 11" id="KW-0444">Lipid biosynthesis</keyword>
<reference evidence="12" key="1">
    <citation type="submission" date="2012-09" db="EMBL/GenBank/DDBJ databases">
        <authorList>
            <person name="Martin A.A."/>
        </authorList>
    </citation>
    <scope>NUCLEOTIDE SEQUENCE</scope>
</reference>
<evidence type="ECO:0000256" key="3">
    <source>
        <dbReference type="ARBA" id="ARBA00022516"/>
    </source>
</evidence>
<evidence type="ECO:0000256" key="7">
    <source>
        <dbReference type="ARBA" id="ARBA00022989"/>
    </source>
</evidence>
<dbReference type="STRING" id="6313.A0A0K0CVW7"/>
<dbReference type="GO" id="GO:0009922">
    <property type="term" value="F:fatty acid elongase activity"/>
    <property type="evidence" value="ECO:0007669"/>
    <property type="project" value="UniProtKB-EC"/>
</dbReference>
<keyword evidence="10 11" id="KW-0275">Fatty acid biosynthesis</keyword>
<dbReference type="AlphaFoldDB" id="A0A0K0CVW7"/>
<evidence type="ECO:0000256" key="6">
    <source>
        <dbReference type="ARBA" id="ARBA00022832"/>
    </source>
</evidence>
<dbReference type="GO" id="GO:0034625">
    <property type="term" value="P:fatty acid elongation, monounsaturated fatty acid"/>
    <property type="evidence" value="ECO:0007669"/>
    <property type="project" value="TreeGrafter"/>
</dbReference>
<dbReference type="GO" id="GO:0005789">
    <property type="term" value="C:endoplasmic reticulum membrane"/>
    <property type="evidence" value="ECO:0007669"/>
    <property type="project" value="TreeGrafter"/>
</dbReference>
<name>A0A0K0CVW7_ANGCA</name>
<evidence type="ECO:0000256" key="11">
    <source>
        <dbReference type="RuleBase" id="RU361115"/>
    </source>
</evidence>
<evidence type="ECO:0000256" key="2">
    <source>
        <dbReference type="ARBA" id="ARBA00005194"/>
    </source>
</evidence>
<comment type="similarity">
    <text evidence="11">Belongs to the ELO family.</text>
</comment>
<feature type="transmembrane region" description="Helical" evidence="11">
    <location>
        <begin position="161"/>
        <end position="185"/>
    </location>
</feature>
<dbReference type="GO" id="GO:0019367">
    <property type="term" value="P:fatty acid elongation, saturated fatty acid"/>
    <property type="evidence" value="ECO:0007669"/>
    <property type="project" value="TreeGrafter"/>
</dbReference>
<evidence type="ECO:0000256" key="9">
    <source>
        <dbReference type="ARBA" id="ARBA00023136"/>
    </source>
</evidence>
<evidence type="ECO:0000256" key="10">
    <source>
        <dbReference type="ARBA" id="ARBA00023160"/>
    </source>
</evidence>
<evidence type="ECO:0000256" key="4">
    <source>
        <dbReference type="ARBA" id="ARBA00022679"/>
    </source>
</evidence>
<keyword evidence="5 11" id="KW-0812">Transmembrane</keyword>
<evidence type="ECO:0000256" key="1">
    <source>
        <dbReference type="ARBA" id="ARBA00004141"/>
    </source>
</evidence>
<protein>
    <recommendedName>
        <fullName evidence="11">Elongation of very long chain fatty acids protein</fullName>
        <ecNumber evidence="11">2.3.1.199</ecNumber>
    </recommendedName>
    <alternativeName>
        <fullName evidence="11">Very-long-chain 3-oxoacyl-CoA synthase</fullName>
    </alternativeName>
</protein>
<dbReference type="UniPathway" id="UPA00094"/>
<organism evidence="12 13">
    <name type="scientific">Angiostrongylus cantonensis</name>
    <name type="common">Rat lungworm</name>
    <dbReference type="NCBI Taxonomy" id="6313"/>
    <lineage>
        <taxon>Eukaryota</taxon>
        <taxon>Metazoa</taxon>
        <taxon>Ecdysozoa</taxon>
        <taxon>Nematoda</taxon>
        <taxon>Chromadorea</taxon>
        <taxon>Rhabditida</taxon>
        <taxon>Rhabditina</taxon>
        <taxon>Rhabditomorpha</taxon>
        <taxon>Strongyloidea</taxon>
        <taxon>Metastrongylidae</taxon>
        <taxon>Angiostrongylus</taxon>
    </lineage>
</organism>
<dbReference type="WBParaSite" id="ACAC_0000152101-mRNA-1">
    <property type="protein sequence ID" value="ACAC_0000152101-mRNA-1"/>
    <property type="gene ID" value="ACAC_0000152101"/>
</dbReference>
<dbReference type="GO" id="GO:0042761">
    <property type="term" value="P:very long-chain fatty acid biosynthetic process"/>
    <property type="evidence" value="ECO:0007669"/>
    <property type="project" value="TreeGrafter"/>
</dbReference>
<comment type="subcellular location">
    <subcellularLocation>
        <location evidence="1">Membrane</location>
        <topology evidence="1">Multi-pass membrane protein</topology>
    </subcellularLocation>
</comment>
<evidence type="ECO:0000256" key="5">
    <source>
        <dbReference type="ARBA" id="ARBA00022692"/>
    </source>
</evidence>
<feature type="transmembrane region" description="Helical" evidence="11">
    <location>
        <begin position="191"/>
        <end position="210"/>
    </location>
</feature>
<dbReference type="PANTHER" id="PTHR11157:SF5">
    <property type="entry name" value="ELONGATION OF VERY LONG CHAIN FATTY ACIDS PROTEIN"/>
    <property type="match status" value="1"/>
</dbReference>
<dbReference type="Pfam" id="PF01151">
    <property type="entry name" value="ELO"/>
    <property type="match status" value="1"/>
</dbReference>
<comment type="caution">
    <text evidence="11">Lacks conserved residue(s) required for the propagation of feature annotation.</text>
</comment>
<feature type="transmembrane region" description="Helical" evidence="11">
    <location>
        <begin position="46"/>
        <end position="64"/>
    </location>
</feature>
<dbReference type="InterPro" id="IPR002076">
    <property type="entry name" value="ELO_fam"/>
</dbReference>
<keyword evidence="7 11" id="KW-1133">Transmembrane helix</keyword>
<reference evidence="13" key="2">
    <citation type="submission" date="2017-02" db="UniProtKB">
        <authorList>
            <consortium name="WormBaseParasite"/>
        </authorList>
    </citation>
    <scope>IDENTIFICATION</scope>
</reference>
<evidence type="ECO:0000313" key="12">
    <source>
        <dbReference type="Proteomes" id="UP000035642"/>
    </source>
</evidence>
<keyword evidence="6 11" id="KW-0276">Fatty acid metabolism</keyword>
<sequence>MSSHAVWLSNGQTILYAPFVYDSVGPEHLWNPDVVHGFFARHWSSSIYLALGYVLLVNALQRVMETRKPMSMRTLLFLWNATLAVFSSMGTWRFGLEVYYMLTARPVLHCRPFTDSVCFSVDPHSPASFWACLFAFSKVAELGDTLFLVLRKRPVIFLHWYHHAVVLIYCWHSGVLNFLCISSLYSNTRRHSTAVSVLVFCIMWCIESAYKNRTSLVFMDYCSVMGLLYERSSFS</sequence>